<keyword evidence="5" id="KW-1185">Reference proteome</keyword>
<gene>
    <name evidence="4" type="ORF">PBV87_12645</name>
</gene>
<dbReference type="InterPro" id="IPR001119">
    <property type="entry name" value="SLH_dom"/>
</dbReference>
<dbReference type="PROSITE" id="PS51272">
    <property type="entry name" value="SLH"/>
    <property type="match status" value="3"/>
</dbReference>
<evidence type="ECO:0000259" key="3">
    <source>
        <dbReference type="PROSITE" id="PS51272"/>
    </source>
</evidence>
<feature type="domain" description="SLH" evidence="3">
    <location>
        <begin position="403"/>
        <end position="466"/>
    </location>
</feature>
<feature type="domain" description="SLH" evidence="3">
    <location>
        <begin position="469"/>
        <end position="532"/>
    </location>
</feature>
<evidence type="ECO:0000256" key="1">
    <source>
        <dbReference type="ARBA" id="ARBA00022737"/>
    </source>
</evidence>
<comment type="caution">
    <text evidence="4">The sequence shown here is derived from an EMBL/GenBank/DDBJ whole genome shotgun (WGS) entry which is preliminary data.</text>
</comment>
<evidence type="ECO:0000313" key="5">
    <source>
        <dbReference type="Proteomes" id="UP001169242"/>
    </source>
</evidence>
<dbReference type="EMBL" id="JAQIFT010000046">
    <property type="protein sequence ID" value="MDA3732336.1"/>
    <property type="molecule type" value="Genomic_DNA"/>
</dbReference>
<accession>A0AA42DP99</accession>
<feature type="domain" description="SLH" evidence="3">
    <location>
        <begin position="342"/>
        <end position="402"/>
    </location>
</feature>
<dbReference type="Proteomes" id="UP001169242">
    <property type="component" value="Unassembled WGS sequence"/>
</dbReference>
<sequence length="533" mass="58668">DDLSHVEEESLLNSDENTTIGQEIGLGDSLSEDSTSGSDDPNVEDDLPHVETSPMNKGRLPNVDGNTMIWQEISSGDSLSEDFTSGSNDSNVAPEDLNWDGTYADENNSGGGTSTDSSSSDNTIITVTPHPTENGNNPVVDTIIRITDKNIKDSYNEALVESKRSNKKVNGITLVLNKNTGNKILNSVTVNLPQSVQDFIISKKNIYAIEVAYNPNIKIKMDLATIKEINKQAKADVNVTITKLDSNKLAGNAKTAIGSRPVFELKVNYGSGKQVSNFGTGNVMLEIPYTLGSNEKAGNVHAVYVDTNGKIEWLTNSVYDCVSKVLRFTTSHFSTYGVGYKTINTNFTDITNHWAKENIEFIVARGLFNGTTTTTFMPKTAMKRGMFVTALGRLAKVDVSKYTKSRFYDVKDDAYYMGYVEWATENKIINGIGDCKFAPEQPITREQMTVIIKNYAKAIGFNLPKSYKAFTFVDNVKINPYAKDAVKQMQMAGVISGKNGDKFFPQGIATRAEVATVLKRFVELMIDRDFTQD</sequence>
<evidence type="ECO:0000313" key="4">
    <source>
        <dbReference type="EMBL" id="MDA3732336.1"/>
    </source>
</evidence>
<feature type="compositionally biased region" description="Polar residues" evidence="2">
    <location>
        <begin position="77"/>
        <end position="91"/>
    </location>
</feature>
<organism evidence="4 5">
    <name type="scientific">Holtiella tumoricola</name>
    <dbReference type="NCBI Taxonomy" id="3018743"/>
    <lineage>
        <taxon>Bacteria</taxon>
        <taxon>Bacillati</taxon>
        <taxon>Bacillota</taxon>
        <taxon>Clostridia</taxon>
        <taxon>Lachnospirales</taxon>
        <taxon>Cellulosilyticaceae</taxon>
        <taxon>Holtiella</taxon>
    </lineage>
</organism>
<proteinExistence type="predicted"/>
<name>A0AA42DP99_9FIRM</name>
<dbReference type="Pfam" id="PF00395">
    <property type="entry name" value="SLH"/>
    <property type="match status" value="3"/>
</dbReference>
<keyword evidence="1" id="KW-0677">Repeat</keyword>
<feature type="region of interest" description="Disordered" evidence="2">
    <location>
        <begin position="77"/>
        <end position="122"/>
    </location>
</feature>
<dbReference type="AlphaFoldDB" id="A0AA42DP99"/>
<evidence type="ECO:0000256" key="2">
    <source>
        <dbReference type="SAM" id="MobiDB-lite"/>
    </source>
</evidence>
<feature type="compositionally biased region" description="Polar residues" evidence="2">
    <location>
        <begin position="11"/>
        <end position="21"/>
    </location>
</feature>
<dbReference type="RefSeq" id="WP_271012520.1">
    <property type="nucleotide sequence ID" value="NZ_JAQIFT010000046.1"/>
</dbReference>
<reference evidence="4" key="1">
    <citation type="journal article" date="2023" name="Int. J. Syst. Evol. Microbiol.">
        <title>&lt;i&gt;Holtiella tumoricola&lt;/i&gt; gen. nov. sp. nov., isolated from a human clinical sample.</title>
        <authorList>
            <person name="Allen-Vercoe E."/>
            <person name="Daigneault M.C."/>
            <person name="Vancuren S.J."/>
            <person name="Cochrane K."/>
            <person name="O'Neal L.L."/>
            <person name="Sankaranarayanan K."/>
            <person name="Lawson P.A."/>
        </authorList>
    </citation>
    <scope>NUCLEOTIDE SEQUENCE</scope>
    <source>
        <strain evidence="4">CC70A</strain>
    </source>
</reference>
<feature type="region of interest" description="Disordered" evidence="2">
    <location>
        <begin position="1"/>
        <end position="64"/>
    </location>
</feature>
<feature type="non-terminal residue" evidence="4">
    <location>
        <position position="1"/>
    </location>
</feature>
<protein>
    <submittedName>
        <fullName evidence="4">S-layer homology domain-containing protein</fullName>
    </submittedName>
</protein>